<gene>
    <name evidence="2" type="ORF">N8I77_006544</name>
</gene>
<comment type="caution">
    <text evidence="2">The sequence shown here is derived from an EMBL/GenBank/DDBJ whole genome shotgun (WGS) entry which is preliminary data.</text>
</comment>
<dbReference type="Proteomes" id="UP001265746">
    <property type="component" value="Unassembled WGS sequence"/>
</dbReference>
<accession>A0AAD9SJE9</accession>
<keyword evidence="3" id="KW-1185">Reference proteome</keyword>
<reference evidence="2" key="1">
    <citation type="submission" date="2023-06" db="EMBL/GenBank/DDBJ databases">
        <authorList>
            <person name="Noh H."/>
        </authorList>
    </citation>
    <scope>NUCLEOTIDE SEQUENCE</scope>
    <source>
        <strain evidence="2">DUCC20226</strain>
    </source>
</reference>
<evidence type="ECO:0000256" key="1">
    <source>
        <dbReference type="SAM" id="MobiDB-lite"/>
    </source>
</evidence>
<feature type="compositionally biased region" description="Polar residues" evidence="1">
    <location>
        <begin position="299"/>
        <end position="311"/>
    </location>
</feature>
<feature type="compositionally biased region" description="Pro residues" evidence="1">
    <location>
        <begin position="203"/>
        <end position="215"/>
    </location>
</feature>
<evidence type="ECO:0000313" key="2">
    <source>
        <dbReference type="EMBL" id="KAK2607901.1"/>
    </source>
</evidence>
<dbReference type="EMBL" id="JAUJFL010000003">
    <property type="protein sequence ID" value="KAK2607901.1"/>
    <property type="molecule type" value="Genomic_DNA"/>
</dbReference>
<dbReference type="AlphaFoldDB" id="A0AAD9SJE9"/>
<sequence length="329" mass="35894">MDPTDRRLVLGALRTSSNSLETVRDLINYLRRDRIFTEAEINEHMEEVIRIWREWKQQDALSPPDSNLGGKQDDADLDSPTGRLALYGPVDEKIEKELISLFRPQRANFGFANSRYSEGNVSFIQAKTVKNNGLEPEDDGTVVIQWKSSIASGGDPDEYVDETARNTRCIVLGPDDVKEVGMTVDIVFGTCCVADLDEQRSHIPPPRCPTPPEAPPSDINQPDASMASSSDEAEAQQMVPTQHPVPYPHMSSAPAQMAPYIQATNVFILNSPDQMPWAAQLGSTMENRGVAGTAGPSAASMSGTQATSGSKRQADGNAQGFGRAKKFRS</sequence>
<feature type="region of interest" description="Disordered" evidence="1">
    <location>
        <begin position="61"/>
        <end position="81"/>
    </location>
</feature>
<name>A0AAD9SJE9_PHOAM</name>
<evidence type="ECO:0000313" key="3">
    <source>
        <dbReference type="Proteomes" id="UP001265746"/>
    </source>
</evidence>
<protein>
    <submittedName>
        <fullName evidence="2">Uncharacterized protein</fullName>
    </submittedName>
</protein>
<feature type="region of interest" description="Disordered" evidence="1">
    <location>
        <begin position="288"/>
        <end position="329"/>
    </location>
</feature>
<feature type="compositionally biased region" description="Low complexity" evidence="1">
    <location>
        <begin position="223"/>
        <end position="238"/>
    </location>
</feature>
<proteinExistence type="predicted"/>
<organism evidence="2 3">
    <name type="scientific">Phomopsis amygdali</name>
    <name type="common">Fusicoccum amygdali</name>
    <dbReference type="NCBI Taxonomy" id="1214568"/>
    <lineage>
        <taxon>Eukaryota</taxon>
        <taxon>Fungi</taxon>
        <taxon>Dikarya</taxon>
        <taxon>Ascomycota</taxon>
        <taxon>Pezizomycotina</taxon>
        <taxon>Sordariomycetes</taxon>
        <taxon>Sordariomycetidae</taxon>
        <taxon>Diaporthales</taxon>
        <taxon>Diaporthaceae</taxon>
        <taxon>Diaporthe</taxon>
    </lineage>
</organism>
<feature type="region of interest" description="Disordered" evidence="1">
    <location>
        <begin position="202"/>
        <end position="239"/>
    </location>
</feature>